<sequence>MPRPTTRLILLVVAIFLSLPTRAPAQESDVTESILTTEVGHFIGQTVTVCGPVAGTAYFSRLRGEPTFINFDRQYPEQSFTVVIWGRSLGEFEVPPDKLYADKQLCVTGRIETYKGKPQIIVTSPDQIEVQDEGLVPERFTYEERVLLKAMLVALGHQVDDGTGEWDSATAQAMADFQVEHGISDEGSRSPQTLRALAKAVEQVPSDEQQKILRLLLLNLAQREEAAARK</sequence>
<gene>
    <name evidence="3" type="ORF">HKN21_01940</name>
</gene>
<dbReference type="InterPro" id="IPR036365">
    <property type="entry name" value="PGBD-like_sf"/>
</dbReference>
<evidence type="ECO:0000313" key="3">
    <source>
        <dbReference type="EMBL" id="NNF05499.1"/>
    </source>
</evidence>
<comment type="caution">
    <text evidence="3">The sequence shown here is derived from an EMBL/GenBank/DDBJ whole genome shotgun (WGS) entry which is preliminary data.</text>
</comment>
<evidence type="ECO:0000256" key="1">
    <source>
        <dbReference type="SAM" id="SignalP"/>
    </source>
</evidence>
<dbReference type="EMBL" id="JABDJR010000064">
    <property type="protein sequence ID" value="NNF05499.1"/>
    <property type="molecule type" value="Genomic_DNA"/>
</dbReference>
<dbReference type="Pfam" id="PF01471">
    <property type="entry name" value="PG_binding_1"/>
    <property type="match status" value="1"/>
</dbReference>
<dbReference type="InterPro" id="IPR002477">
    <property type="entry name" value="Peptidoglycan-bd-like"/>
</dbReference>
<evidence type="ECO:0000259" key="2">
    <source>
        <dbReference type="Pfam" id="PF01471"/>
    </source>
</evidence>
<dbReference type="Gene3D" id="1.10.101.10">
    <property type="entry name" value="PGBD-like superfamily/PGBD"/>
    <property type="match status" value="1"/>
</dbReference>
<feature type="chain" id="PRO_5030872820" evidence="1">
    <location>
        <begin position="26"/>
        <end position="230"/>
    </location>
</feature>
<protein>
    <submittedName>
        <fullName evidence="3">Peptidoglycan-binding protein</fullName>
    </submittedName>
</protein>
<proteinExistence type="predicted"/>
<feature type="signal peptide" evidence="1">
    <location>
        <begin position="1"/>
        <end position="25"/>
    </location>
</feature>
<evidence type="ECO:0000313" key="4">
    <source>
        <dbReference type="Proteomes" id="UP000547674"/>
    </source>
</evidence>
<accession>A0A7Y2E919</accession>
<dbReference type="AlphaFoldDB" id="A0A7Y2E919"/>
<organism evidence="3 4">
    <name type="scientific">Eiseniibacteriota bacterium</name>
    <dbReference type="NCBI Taxonomy" id="2212470"/>
    <lineage>
        <taxon>Bacteria</taxon>
        <taxon>Candidatus Eiseniibacteriota</taxon>
    </lineage>
</organism>
<dbReference type="Proteomes" id="UP000547674">
    <property type="component" value="Unassembled WGS sequence"/>
</dbReference>
<reference evidence="3 4" key="1">
    <citation type="submission" date="2020-03" db="EMBL/GenBank/DDBJ databases">
        <title>Metabolic flexibility allows generalist bacteria to become dominant in a frequently disturbed ecosystem.</title>
        <authorList>
            <person name="Chen Y.-J."/>
            <person name="Leung P.M."/>
            <person name="Bay S.K."/>
            <person name="Hugenholtz P."/>
            <person name="Kessler A.J."/>
            <person name="Shelley G."/>
            <person name="Waite D.W."/>
            <person name="Cook P.L."/>
            <person name="Greening C."/>
        </authorList>
    </citation>
    <scope>NUCLEOTIDE SEQUENCE [LARGE SCALE GENOMIC DNA]</scope>
    <source>
        <strain evidence="3">SS_bin_28</strain>
    </source>
</reference>
<name>A0A7Y2E919_UNCEI</name>
<dbReference type="SUPFAM" id="SSF47090">
    <property type="entry name" value="PGBD-like"/>
    <property type="match status" value="1"/>
</dbReference>
<feature type="domain" description="Peptidoglycan binding-like" evidence="2">
    <location>
        <begin position="143"/>
        <end position="197"/>
    </location>
</feature>
<dbReference type="InterPro" id="IPR036366">
    <property type="entry name" value="PGBDSf"/>
</dbReference>
<keyword evidence="1" id="KW-0732">Signal</keyword>